<comment type="caution">
    <text evidence="2">The sequence shown here is derived from an EMBL/GenBank/DDBJ whole genome shotgun (WGS) entry which is preliminary data.</text>
</comment>
<dbReference type="EMBL" id="MDJZ01000016">
    <property type="protein sequence ID" value="OUE24407.1"/>
    <property type="molecule type" value="Genomic_DNA"/>
</dbReference>
<dbReference type="AlphaFoldDB" id="A0A251YJI1"/>
<sequence length="103" mass="10211">MLPLFLSAVGQVAVVALVLGAGLPALFALGVRSFALASPDTSGRVAGSDSVRRLPAPVLRAAGALCFAVVVLAVVAGLTLIIAAGLGQSVSFEHVIPTFTSKG</sequence>
<keyword evidence="1" id="KW-1133">Transmembrane helix</keyword>
<dbReference type="Proteomes" id="UP000195101">
    <property type="component" value="Unassembled WGS sequence"/>
</dbReference>
<keyword evidence="1" id="KW-0472">Membrane</keyword>
<reference evidence="2 3" key="1">
    <citation type="submission" date="2016-08" db="EMBL/GenBank/DDBJ databases">
        <title>Genome sequence of Clavibacter michiganensis spp strain CFBP8019.</title>
        <authorList>
            <person name="Thapa S.P."/>
            <person name="Coaker G."/>
            <person name="Jacques M.-A."/>
        </authorList>
    </citation>
    <scope>NUCLEOTIDE SEQUENCE [LARGE SCALE GENOMIC DNA]</scope>
    <source>
        <strain evidence="2">CFBP8019</strain>
    </source>
</reference>
<dbReference type="RefSeq" id="WP_086515128.1">
    <property type="nucleotide sequence ID" value="NZ_MDJZ01000016.1"/>
</dbReference>
<evidence type="ECO:0008006" key="4">
    <source>
        <dbReference type="Google" id="ProtNLM"/>
    </source>
</evidence>
<feature type="transmembrane region" description="Helical" evidence="1">
    <location>
        <begin position="61"/>
        <end position="86"/>
    </location>
</feature>
<accession>A0A251YJI1</accession>
<keyword evidence="3" id="KW-1185">Reference proteome</keyword>
<name>A0A251YJI1_9MICO</name>
<gene>
    <name evidence="2" type="ORF">BFL37_10875</name>
</gene>
<evidence type="ECO:0000256" key="1">
    <source>
        <dbReference type="SAM" id="Phobius"/>
    </source>
</evidence>
<evidence type="ECO:0000313" key="3">
    <source>
        <dbReference type="Proteomes" id="UP000195101"/>
    </source>
</evidence>
<protein>
    <recommendedName>
        <fullName evidence="4">Integral membrane protein</fullName>
    </recommendedName>
</protein>
<keyword evidence="1" id="KW-0812">Transmembrane</keyword>
<evidence type="ECO:0000313" key="2">
    <source>
        <dbReference type="EMBL" id="OUE24407.1"/>
    </source>
</evidence>
<proteinExistence type="predicted"/>
<organism evidence="2 3">
    <name type="scientific">Clavibacter michiganensis</name>
    <dbReference type="NCBI Taxonomy" id="28447"/>
    <lineage>
        <taxon>Bacteria</taxon>
        <taxon>Bacillati</taxon>
        <taxon>Actinomycetota</taxon>
        <taxon>Actinomycetes</taxon>
        <taxon>Micrococcales</taxon>
        <taxon>Microbacteriaceae</taxon>
        <taxon>Clavibacter</taxon>
    </lineage>
</organism>